<dbReference type="PANTHER" id="PTHR13847:SF287">
    <property type="entry name" value="FAD-DEPENDENT OXIDOREDUCTASE DOMAIN-CONTAINING PROTEIN 1"/>
    <property type="match status" value="1"/>
</dbReference>
<sequence>MSDVIVIGAGVVGAACAYYAARAGLDVTVVDRGPVAGGTTGAGEGNILVSDKEPGPELDLALLSNRLWRELAGHGGFEFEAKGGLVVAATADAYRQLTDLAAAQGVEHTAVPGEALPGYEPELAPGLAGGVHYPEDAQVQPMLAAARLLDHGARAHGRGTLRLRTGVTVTGFLRSGERVTGVRTSAGDILGGAVVNAGGTWGGDLARLAGVHLPVLPRRGFILVTEPLPKPLIRHKVYTAAYAEGVASDSADLATAAVVEGTPAGTVLIGASRERVGFDRTTSLPVLSRLAAQAVELFPALAGVRAIRSYCGFRPYCPDHLPVIGPDPRAPGLYHACGHEGAGIGLAPATGYLLAQRLAGERPEMDLRPFRPDRFGEEER</sequence>
<feature type="domain" description="FAD dependent oxidoreductase" evidence="2">
    <location>
        <begin position="3"/>
        <end position="357"/>
    </location>
</feature>
<dbReference type="PANTHER" id="PTHR13847">
    <property type="entry name" value="SARCOSINE DEHYDROGENASE-RELATED"/>
    <property type="match status" value="1"/>
</dbReference>
<evidence type="ECO:0000259" key="2">
    <source>
        <dbReference type="Pfam" id="PF01266"/>
    </source>
</evidence>
<dbReference type="Gene3D" id="3.30.9.10">
    <property type="entry name" value="D-Amino Acid Oxidase, subunit A, domain 2"/>
    <property type="match status" value="1"/>
</dbReference>
<proteinExistence type="predicted"/>
<evidence type="ECO:0000313" key="3">
    <source>
        <dbReference type="EMBL" id="GAA0920095.1"/>
    </source>
</evidence>
<dbReference type="Proteomes" id="UP001501578">
    <property type="component" value="Unassembled WGS sequence"/>
</dbReference>
<name>A0ABP3ZDP6_9ACTN</name>
<dbReference type="InterPro" id="IPR036188">
    <property type="entry name" value="FAD/NAD-bd_sf"/>
</dbReference>
<dbReference type="SUPFAM" id="SSF54373">
    <property type="entry name" value="FAD-linked reductases, C-terminal domain"/>
    <property type="match status" value="1"/>
</dbReference>
<evidence type="ECO:0000256" key="1">
    <source>
        <dbReference type="ARBA" id="ARBA00023002"/>
    </source>
</evidence>
<reference evidence="4" key="1">
    <citation type="journal article" date="2019" name="Int. J. Syst. Evol. Microbiol.">
        <title>The Global Catalogue of Microorganisms (GCM) 10K type strain sequencing project: providing services to taxonomists for standard genome sequencing and annotation.</title>
        <authorList>
            <consortium name="The Broad Institute Genomics Platform"/>
            <consortium name="The Broad Institute Genome Sequencing Center for Infectious Disease"/>
            <person name="Wu L."/>
            <person name="Ma J."/>
        </authorList>
    </citation>
    <scope>NUCLEOTIDE SEQUENCE [LARGE SCALE GENOMIC DNA]</scope>
    <source>
        <strain evidence="4">JCM 11136</strain>
    </source>
</reference>
<keyword evidence="4" id="KW-1185">Reference proteome</keyword>
<dbReference type="EMBL" id="BAAAHQ010000007">
    <property type="protein sequence ID" value="GAA0920095.1"/>
    <property type="molecule type" value="Genomic_DNA"/>
</dbReference>
<dbReference type="Pfam" id="PF01266">
    <property type="entry name" value="DAO"/>
    <property type="match status" value="1"/>
</dbReference>
<gene>
    <name evidence="3" type="ORF">GCM10009560_18080</name>
</gene>
<dbReference type="SUPFAM" id="SSF51905">
    <property type="entry name" value="FAD/NAD(P)-binding domain"/>
    <property type="match status" value="1"/>
</dbReference>
<comment type="caution">
    <text evidence="3">The sequence shown here is derived from an EMBL/GenBank/DDBJ whole genome shotgun (WGS) entry which is preliminary data.</text>
</comment>
<dbReference type="Gene3D" id="3.50.50.60">
    <property type="entry name" value="FAD/NAD(P)-binding domain"/>
    <property type="match status" value="1"/>
</dbReference>
<organism evidence="3 4">
    <name type="scientific">Nonomuraea longicatena</name>
    <dbReference type="NCBI Taxonomy" id="83682"/>
    <lineage>
        <taxon>Bacteria</taxon>
        <taxon>Bacillati</taxon>
        <taxon>Actinomycetota</taxon>
        <taxon>Actinomycetes</taxon>
        <taxon>Streptosporangiales</taxon>
        <taxon>Streptosporangiaceae</taxon>
        <taxon>Nonomuraea</taxon>
    </lineage>
</organism>
<accession>A0ABP3ZDP6</accession>
<dbReference type="RefSeq" id="WP_343949264.1">
    <property type="nucleotide sequence ID" value="NZ_BAAAHQ010000007.1"/>
</dbReference>
<keyword evidence="1" id="KW-0560">Oxidoreductase</keyword>
<dbReference type="InterPro" id="IPR006076">
    <property type="entry name" value="FAD-dep_OxRdtase"/>
</dbReference>
<evidence type="ECO:0000313" key="4">
    <source>
        <dbReference type="Proteomes" id="UP001501578"/>
    </source>
</evidence>
<protein>
    <submittedName>
        <fullName evidence="3">FAD-dependent oxidoreductase</fullName>
    </submittedName>
</protein>